<evidence type="ECO:0000313" key="2">
    <source>
        <dbReference type="EMBL" id="QDA59953.1"/>
    </source>
</evidence>
<dbReference type="RefSeq" id="WP_139515132.1">
    <property type="nucleotide sequence ID" value="NZ_CP040896.1"/>
</dbReference>
<keyword evidence="1" id="KW-0732">Signal</keyword>
<dbReference type="EMBL" id="CP040896">
    <property type="protein sequence ID" value="QDA59953.1"/>
    <property type="molecule type" value="Genomic_DNA"/>
</dbReference>
<accession>A0A5B7ZZP8</accession>
<evidence type="ECO:0008006" key="4">
    <source>
        <dbReference type="Google" id="ProtNLM"/>
    </source>
</evidence>
<name>A0A5B7ZZP8_9BACT</name>
<keyword evidence="3" id="KW-1185">Reference proteome</keyword>
<dbReference type="AlphaFoldDB" id="A0A5B7ZZP8"/>
<dbReference type="OrthoDB" id="877329at2"/>
<feature type="chain" id="PRO_5022689369" description="DUF4249 domain-containing protein" evidence="1">
    <location>
        <begin position="23"/>
        <end position="320"/>
    </location>
</feature>
<protein>
    <recommendedName>
        <fullName evidence="4">DUF4249 domain-containing protein</fullName>
    </recommendedName>
</protein>
<reference evidence="2 3" key="1">
    <citation type="submission" date="2019-06" db="EMBL/GenBank/DDBJ databases">
        <authorList>
            <person name="Srinivasan S."/>
        </authorList>
    </citation>
    <scope>NUCLEOTIDE SEQUENCE [LARGE SCALE GENOMIC DNA]</scope>
    <source>
        <strain evidence="2 3">17J68-5</strain>
    </source>
</reference>
<sequence>MRLRLLLLFPFLTLLLSTCQPALEPGPRLSFVSNARYNTGNRVVSSPGDTLTTKIYARAADDDSPLQRVRILVKYQPRKEPIVYPNAYNPLTDPLATPEAEFVYMDSVLSPQSAKEFSFQHTFGIRTTSGQETWTYEATDANTTPRTASKSFRLTMRNLDSALTYHRYTIRLQSPRNYDSRRFLYALAGLAFPKFSAFRNPAIQGLIDFVYVPNSDGTISLASPTDAALKIPWATKRATELGSTKLTETEFSATDTPAKLLGRFTEAVAFPTRTRTGALVKGQVIAFRTAGAEPKPGLLLVQDIVTTPFPALVVQIRIAK</sequence>
<proteinExistence type="predicted"/>
<dbReference type="Proteomes" id="UP000305398">
    <property type="component" value="Chromosome"/>
</dbReference>
<feature type="signal peptide" evidence="1">
    <location>
        <begin position="1"/>
        <end position="22"/>
    </location>
</feature>
<evidence type="ECO:0000256" key="1">
    <source>
        <dbReference type="SAM" id="SignalP"/>
    </source>
</evidence>
<gene>
    <name evidence="2" type="ORF">FHG12_07440</name>
</gene>
<evidence type="ECO:0000313" key="3">
    <source>
        <dbReference type="Proteomes" id="UP000305398"/>
    </source>
</evidence>
<organism evidence="2 3">
    <name type="scientific">Hymenobacter jejuensis</name>
    <dbReference type="NCBI Taxonomy" id="2502781"/>
    <lineage>
        <taxon>Bacteria</taxon>
        <taxon>Pseudomonadati</taxon>
        <taxon>Bacteroidota</taxon>
        <taxon>Cytophagia</taxon>
        <taxon>Cytophagales</taxon>
        <taxon>Hymenobacteraceae</taxon>
        <taxon>Hymenobacter</taxon>
    </lineage>
</organism>
<dbReference type="KEGG" id="hyj:FHG12_07440"/>